<accession>A0A1T4T793</accession>
<dbReference type="GO" id="GO:0005886">
    <property type="term" value="C:plasma membrane"/>
    <property type="evidence" value="ECO:0007669"/>
    <property type="project" value="TreeGrafter"/>
</dbReference>
<keyword evidence="2" id="KW-0812">Transmembrane</keyword>
<dbReference type="PANTHER" id="PTHR32309:SF13">
    <property type="entry name" value="FERRIC ENTEROBACTIN TRANSPORT PROTEIN FEPE"/>
    <property type="match status" value="1"/>
</dbReference>
<keyword evidence="2" id="KW-1133">Transmembrane helix</keyword>
<proteinExistence type="predicted"/>
<keyword evidence="1" id="KW-0175">Coiled coil</keyword>
<dbReference type="PANTHER" id="PTHR32309">
    <property type="entry name" value="TYROSINE-PROTEIN KINASE"/>
    <property type="match status" value="1"/>
</dbReference>
<evidence type="ECO:0000256" key="2">
    <source>
        <dbReference type="SAM" id="Phobius"/>
    </source>
</evidence>
<feature type="coiled-coil region" evidence="1">
    <location>
        <begin position="219"/>
        <end position="283"/>
    </location>
</feature>
<keyword evidence="2" id="KW-0472">Membrane</keyword>
<evidence type="ECO:0000313" key="4">
    <source>
        <dbReference type="Proteomes" id="UP000190092"/>
    </source>
</evidence>
<dbReference type="AlphaFoldDB" id="A0A1T4T793"/>
<name>A0A1T4T793_9HYPH</name>
<reference evidence="4" key="1">
    <citation type="submission" date="2017-02" db="EMBL/GenBank/DDBJ databases">
        <authorList>
            <person name="Varghese N."/>
            <person name="Submissions S."/>
        </authorList>
    </citation>
    <scope>NUCLEOTIDE SEQUENCE [LARGE SCALE GENOMIC DNA]</scope>
    <source>
        <strain evidence="4">ATCC 27094</strain>
    </source>
</reference>
<dbReference type="GO" id="GO:0004713">
    <property type="term" value="F:protein tyrosine kinase activity"/>
    <property type="evidence" value="ECO:0007669"/>
    <property type="project" value="TreeGrafter"/>
</dbReference>
<gene>
    <name evidence="3" type="ORF">SAMN02745126_05793</name>
</gene>
<organism evidence="3 4">
    <name type="scientific">Enhydrobacter aerosaccus</name>
    <dbReference type="NCBI Taxonomy" id="225324"/>
    <lineage>
        <taxon>Bacteria</taxon>
        <taxon>Pseudomonadati</taxon>
        <taxon>Pseudomonadota</taxon>
        <taxon>Alphaproteobacteria</taxon>
        <taxon>Hyphomicrobiales</taxon>
        <taxon>Enhydrobacter</taxon>
    </lineage>
</organism>
<keyword evidence="4" id="KW-1185">Reference proteome</keyword>
<feature type="transmembrane region" description="Helical" evidence="2">
    <location>
        <begin position="379"/>
        <end position="400"/>
    </location>
</feature>
<feature type="transmembrane region" description="Helical" evidence="2">
    <location>
        <begin position="50"/>
        <end position="74"/>
    </location>
</feature>
<protein>
    <submittedName>
        <fullName evidence="3">Capsular polysaccharide transport system permease protein</fullName>
    </submittedName>
</protein>
<dbReference type="InterPro" id="IPR050445">
    <property type="entry name" value="Bact_polysacc_biosynth/exp"/>
</dbReference>
<sequence length="408" mass="46092">MRASAILSIMASQRELQKYSELLELRTLIEAPSPQEAVLDLHHQREGRTYLVLFVFLFVLPTLAALAIFGFILADRFEAEARLVIRGSSPSIGNAITSVLQSAGVSGATNDAYAVREFMLSRDAMRELQEKYELREAYGRPQADFIWRFPNFYMPRGEEGLYREYRRMISVNYDSTSGVIILRVQGFEAADVNRLAEGLIRSAEQFVNRLNERSQRDAVNSALNEVDEMEHRVIAAQAQLTAYRNRERMVDPGQDSFVIIEGVAKLSLEAAETSMQLRQIERASPDSPQIATIRRRLAAIEAQIVRERGRLAGDSNSLSSKIAEYERLVLEREFSERALMAARSAVEVARAEALRQQIYLERVAAPSTPDYPTYPYRTLLILLVAALSYCLYKVVAAFALDARRHGQT</sequence>
<dbReference type="EMBL" id="FUWJ01000013">
    <property type="protein sequence ID" value="SKA36253.1"/>
    <property type="molecule type" value="Genomic_DNA"/>
</dbReference>
<evidence type="ECO:0000256" key="1">
    <source>
        <dbReference type="SAM" id="Coils"/>
    </source>
</evidence>
<dbReference type="STRING" id="225324.SAMN02745126_05793"/>
<dbReference type="Proteomes" id="UP000190092">
    <property type="component" value="Unassembled WGS sequence"/>
</dbReference>
<evidence type="ECO:0000313" key="3">
    <source>
        <dbReference type="EMBL" id="SKA36253.1"/>
    </source>
</evidence>